<keyword evidence="1" id="KW-0812">Transmembrane</keyword>
<feature type="transmembrane region" description="Helical" evidence="1">
    <location>
        <begin position="44"/>
        <end position="65"/>
    </location>
</feature>
<evidence type="ECO:0000313" key="3">
    <source>
        <dbReference type="Proteomes" id="UP000315711"/>
    </source>
</evidence>
<dbReference type="AlphaFoldDB" id="A0A562Q7C4"/>
<reference evidence="2 3" key="1">
    <citation type="journal article" date="2015" name="Stand. Genomic Sci.">
        <title>Genomic Encyclopedia of Bacterial and Archaeal Type Strains, Phase III: the genomes of soil and plant-associated and newly described type strains.</title>
        <authorList>
            <person name="Whitman W.B."/>
            <person name="Woyke T."/>
            <person name="Klenk H.P."/>
            <person name="Zhou Y."/>
            <person name="Lilburn T.G."/>
            <person name="Beck B.J."/>
            <person name="De Vos P."/>
            <person name="Vandamme P."/>
            <person name="Eisen J.A."/>
            <person name="Garrity G."/>
            <person name="Hugenholtz P."/>
            <person name="Kyrpides N.C."/>
        </authorList>
    </citation>
    <scope>NUCLEOTIDE SEQUENCE [LARGE SCALE GENOMIC DNA]</scope>
    <source>
        <strain evidence="2 3">CGMCC 1.10116</strain>
    </source>
</reference>
<comment type="caution">
    <text evidence="2">The sequence shown here is derived from an EMBL/GenBank/DDBJ whole genome shotgun (WGS) entry which is preliminary data.</text>
</comment>
<accession>A0A562Q7C4</accession>
<evidence type="ECO:0000256" key="1">
    <source>
        <dbReference type="SAM" id="Phobius"/>
    </source>
</evidence>
<dbReference type="Proteomes" id="UP000315711">
    <property type="component" value="Unassembled WGS sequence"/>
</dbReference>
<keyword evidence="3" id="KW-1185">Reference proteome</keyword>
<evidence type="ECO:0000313" key="2">
    <source>
        <dbReference type="EMBL" id="TWI52662.1"/>
    </source>
</evidence>
<sequence length="148" mass="16967">MKDAWAKKIRRVRIGIVVIAVNVKRNVKRMIVTVTRRSVLTVTALRRSITVGIGMMNMIIIVTALRRNIMMMIRKNIIMMIGMIRRIMNVIVIKRILTIHTIMIKRMIMVAALLNVIAVATKDTASEVSSPVITKKMKVPRYKHSVLY</sequence>
<name>A0A562Q7C4_9BACI</name>
<gene>
    <name evidence="2" type="ORF">IQ10_03659</name>
</gene>
<protein>
    <submittedName>
        <fullName evidence="2">Uncharacterized protein</fullName>
    </submittedName>
</protein>
<feature type="transmembrane region" description="Helical" evidence="1">
    <location>
        <begin position="77"/>
        <end position="97"/>
    </location>
</feature>
<keyword evidence="1" id="KW-1133">Transmembrane helix</keyword>
<dbReference type="RefSeq" id="WP_144451813.1">
    <property type="nucleotide sequence ID" value="NZ_VLKZ01000019.1"/>
</dbReference>
<proteinExistence type="predicted"/>
<dbReference type="EMBL" id="VLKZ01000019">
    <property type="protein sequence ID" value="TWI52662.1"/>
    <property type="molecule type" value="Genomic_DNA"/>
</dbReference>
<keyword evidence="1" id="KW-0472">Membrane</keyword>
<organism evidence="2 3">
    <name type="scientific">Halalkalibacter nanhaiisediminis</name>
    <dbReference type="NCBI Taxonomy" id="688079"/>
    <lineage>
        <taxon>Bacteria</taxon>
        <taxon>Bacillati</taxon>
        <taxon>Bacillota</taxon>
        <taxon>Bacilli</taxon>
        <taxon>Bacillales</taxon>
        <taxon>Bacillaceae</taxon>
        <taxon>Halalkalibacter</taxon>
    </lineage>
</organism>